<keyword evidence="4" id="KW-0804">Transcription</keyword>
<dbReference type="OrthoDB" id="9811588at2"/>
<accession>A0A512NMV7</accession>
<dbReference type="PANTHER" id="PTHR30346:SF28">
    <property type="entry name" value="HTH-TYPE TRANSCRIPTIONAL REGULATOR CYNR"/>
    <property type="match status" value="1"/>
</dbReference>
<dbReference type="GO" id="GO:0003677">
    <property type="term" value="F:DNA binding"/>
    <property type="evidence" value="ECO:0007669"/>
    <property type="project" value="UniProtKB-KW"/>
</dbReference>
<proteinExistence type="inferred from homology"/>
<sequence>MDLRRLRYFVAVAEELHFGRAARRLNVSQPPLSVQIRTLEREVGAPLLMRTQRRVELTEAGRVLLDEARRLLGQAEAAVIHARRAALGTVGRLTVGFVSTVDYSILPPLVRRFRQKHPGVALKLLELTGDRQQALLQSGELDLGLSILPSPAPGLTTRPVFREPLIAGVPANHRLAARRRIALRALTAEPFIQFPREFAPGLYDLAIAACQGAGFTPHLAQEAIQMQTILGLVAAGLGVAVVPHCMSKLQRPDVRYLALDARGFEVKTVALWHAENRAPALESLIAELPAERQG</sequence>
<dbReference type="Pfam" id="PF00126">
    <property type="entry name" value="HTH_1"/>
    <property type="match status" value="1"/>
</dbReference>
<evidence type="ECO:0000256" key="4">
    <source>
        <dbReference type="ARBA" id="ARBA00023163"/>
    </source>
</evidence>
<dbReference type="PRINTS" id="PR00039">
    <property type="entry name" value="HTHLYSR"/>
</dbReference>
<name>A0A512NMV7_9HYPH</name>
<organism evidence="6 7">
    <name type="scientific">Reyranella soli</name>
    <dbReference type="NCBI Taxonomy" id="1230389"/>
    <lineage>
        <taxon>Bacteria</taxon>
        <taxon>Pseudomonadati</taxon>
        <taxon>Pseudomonadota</taxon>
        <taxon>Alphaproteobacteria</taxon>
        <taxon>Hyphomicrobiales</taxon>
        <taxon>Reyranellaceae</taxon>
        <taxon>Reyranella</taxon>
    </lineage>
</organism>
<dbReference type="InterPro" id="IPR036388">
    <property type="entry name" value="WH-like_DNA-bd_sf"/>
</dbReference>
<dbReference type="PANTHER" id="PTHR30346">
    <property type="entry name" value="TRANSCRIPTIONAL DUAL REGULATOR HCAR-RELATED"/>
    <property type="match status" value="1"/>
</dbReference>
<dbReference type="Pfam" id="PF03466">
    <property type="entry name" value="LysR_substrate"/>
    <property type="match status" value="1"/>
</dbReference>
<dbReference type="EMBL" id="BKAJ01000156">
    <property type="protein sequence ID" value="GEP60268.1"/>
    <property type="molecule type" value="Genomic_DNA"/>
</dbReference>
<comment type="caution">
    <text evidence="6">The sequence shown here is derived from an EMBL/GenBank/DDBJ whole genome shotgun (WGS) entry which is preliminary data.</text>
</comment>
<dbReference type="FunFam" id="1.10.10.10:FF:000001">
    <property type="entry name" value="LysR family transcriptional regulator"/>
    <property type="match status" value="1"/>
</dbReference>
<keyword evidence="2" id="KW-0805">Transcription regulation</keyword>
<reference evidence="6 7" key="1">
    <citation type="submission" date="2019-07" db="EMBL/GenBank/DDBJ databases">
        <title>Whole genome shotgun sequence of Reyranella soli NBRC 108950.</title>
        <authorList>
            <person name="Hosoyama A."/>
            <person name="Uohara A."/>
            <person name="Ohji S."/>
            <person name="Ichikawa N."/>
        </authorList>
    </citation>
    <scope>NUCLEOTIDE SEQUENCE [LARGE SCALE GENOMIC DNA]</scope>
    <source>
        <strain evidence="6 7">NBRC 108950</strain>
    </source>
</reference>
<dbReference type="SUPFAM" id="SSF46785">
    <property type="entry name" value="Winged helix' DNA-binding domain"/>
    <property type="match status" value="1"/>
</dbReference>
<protein>
    <submittedName>
        <fullName evidence="6">LysR family transcriptional regulator</fullName>
    </submittedName>
</protein>
<evidence type="ECO:0000256" key="1">
    <source>
        <dbReference type="ARBA" id="ARBA00009437"/>
    </source>
</evidence>
<keyword evidence="7" id="KW-1185">Reference proteome</keyword>
<dbReference type="InterPro" id="IPR000847">
    <property type="entry name" value="LysR_HTH_N"/>
</dbReference>
<dbReference type="GO" id="GO:0003700">
    <property type="term" value="F:DNA-binding transcription factor activity"/>
    <property type="evidence" value="ECO:0007669"/>
    <property type="project" value="InterPro"/>
</dbReference>
<dbReference type="PROSITE" id="PS50931">
    <property type="entry name" value="HTH_LYSR"/>
    <property type="match status" value="1"/>
</dbReference>
<comment type="similarity">
    <text evidence="1">Belongs to the LysR transcriptional regulatory family.</text>
</comment>
<evidence type="ECO:0000256" key="3">
    <source>
        <dbReference type="ARBA" id="ARBA00023125"/>
    </source>
</evidence>
<evidence type="ECO:0000256" key="2">
    <source>
        <dbReference type="ARBA" id="ARBA00023015"/>
    </source>
</evidence>
<dbReference type="Gene3D" id="1.10.10.10">
    <property type="entry name" value="Winged helix-like DNA-binding domain superfamily/Winged helix DNA-binding domain"/>
    <property type="match status" value="1"/>
</dbReference>
<dbReference type="RefSeq" id="WP_147155617.1">
    <property type="nucleotide sequence ID" value="NZ_BKAJ01000156.1"/>
</dbReference>
<feature type="domain" description="HTH lysR-type" evidence="5">
    <location>
        <begin position="1"/>
        <end position="58"/>
    </location>
</feature>
<dbReference type="SUPFAM" id="SSF53850">
    <property type="entry name" value="Periplasmic binding protein-like II"/>
    <property type="match status" value="1"/>
</dbReference>
<keyword evidence="3" id="KW-0238">DNA-binding</keyword>
<dbReference type="GO" id="GO:0032993">
    <property type="term" value="C:protein-DNA complex"/>
    <property type="evidence" value="ECO:0007669"/>
    <property type="project" value="TreeGrafter"/>
</dbReference>
<gene>
    <name evidence="6" type="ORF">RSO01_74340</name>
</gene>
<dbReference type="CDD" id="cd08414">
    <property type="entry name" value="PBP2_LTTR_aromatics_like"/>
    <property type="match status" value="1"/>
</dbReference>
<evidence type="ECO:0000313" key="6">
    <source>
        <dbReference type="EMBL" id="GEP60268.1"/>
    </source>
</evidence>
<dbReference type="InterPro" id="IPR005119">
    <property type="entry name" value="LysR_subst-bd"/>
</dbReference>
<dbReference type="InterPro" id="IPR036390">
    <property type="entry name" value="WH_DNA-bd_sf"/>
</dbReference>
<evidence type="ECO:0000313" key="7">
    <source>
        <dbReference type="Proteomes" id="UP000321058"/>
    </source>
</evidence>
<dbReference type="AlphaFoldDB" id="A0A512NMV7"/>
<dbReference type="Gene3D" id="3.40.190.10">
    <property type="entry name" value="Periplasmic binding protein-like II"/>
    <property type="match status" value="2"/>
</dbReference>
<dbReference type="Proteomes" id="UP000321058">
    <property type="component" value="Unassembled WGS sequence"/>
</dbReference>
<evidence type="ECO:0000259" key="5">
    <source>
        <dbReference type="PROSITE" id="PS50931"/>
    </source>
</evidence>